<dbReference type="Proteomes" id="UP000050514">
    <property type="component" value="Unassembled WGS sequence"/>
</dbReference>
<dbReference type="PANTHER" id="PTHR42998">
    <property type="entry name" value="TYPE I RESTRICTION ENZYME HINDVIIP M PROTEIN-RELATED"/>
    <property type="match status" value="1"/>
</dbReference>
<dbReference type="GO" id="GO:0008170">
    <property type="term" value="F:N-methyltransferase activity"/>
    <property type="evidence" value="ECO:0007669"/>
    <property type="project" value="InterPro"/>
</dbReference>
<dbReference type="GO" id="GO:0032259">
    <property type="term" value="P:methylation"/>
    <property type="evidence" value="ECO:0007669"/>
    <property type="project" value="InterPro"/>
</dbReference>
<feature type="domain" description="DNA methylase adenine-specific" evidence="2">
    <location>
        <begin position="279"/>
        <end position="549"/>
    </location>
</feature>
<evidence type="ECO:0000313" key="4">
    <source>
        <dbReference type="EMBL" id="KPL76605.1"/>
    </source>
</evidence>
<dbReference type="SUPFAM" id="SSF53335">
    <property type="entry name" value="S-adenosyl-L-methionine-dependent methyltransferases"/>
    <property type="match status" value="1"/>
</dbReference>
<sequence>MEETITLIPPGKIQCVVTGKLRPDTPEENVRQRIARSLLEDYGYDKSDIEIEFTVNLGSSKKRVDIAIFPPHVEHKQENIKIIVECKREEVRPTDRDNGVGQLKSYLAACPNARFGMWIGSELQVWERLVSDAGEVSFAEATDIPRFGYDAPQPIRFDELVPAHEELIAIFKRCHNYIYGNQGLQKEPAFQELLKLIFCKVYDEDTSLGEMRFFIGNNERRSEIGQRRLKQTIDQLFEDVKNRYPYIFARDEQIRLDNRVLAYVVGELQRYSLLQTLADVKGAAYEQLVGSNLRGDRGEFFTPRNVCEMATQMALATYPRDKWLKLRILDPACGTGGFLVSVMNVWREYLEEVQRVKWKDESKALEETARLLRETANQHLVGIDFNPVLVRAAQMNLVMHGDGSTNVYHANSLLPPGEWIAEVAKHIQLGTFDIVITNPPFGSKIPIDDPHILAQFELSTFEMQNGTHRASMPPEQLFIERCLQFLKPGGRLAIVLPDSILSNPGLAFIRRWILRRARIIASIDLPQATFEPYTGTQTSVLLLQKKTEEEIRIEQQAGKPFDYEIFMATPEFVGHDRRGETIYLRTPEGELIQYDGIAKFVRRNPNGKLITEQRQQKMREKFDQLPEVVRYFTEWVSKPERMRWLNG</sequence>
<dbReference type="PROSITE" id="PS00092">
    <property type="entry name" value="N6_MTASE"/>
    <property type="match status" value="1"/>
</dbReference>
<dbReference type="GO" id="GO:0009307">
    <property type="term" value="P:DNA restriction-modification system"/>
    <property type="evidence" value="ECO:0007669"/>
    <property type="project" value="UniProtKB-KW"/>
</dbReference>
<accession>A0A0P6XKK9</accession>
<dbReference type="GO" id="GO:0003677">
    <property type="term" value="F:DNA binding"/>
    <property type="evidence" value="ECO:0007669"/>
    <property type="project" value="InterPro"/>
</dbReference>
<dbReference type="InterPro" id="IPR002052">
    <property type="entry name" value="DNA_methylase_N6_adenine_CS"/>
</dbReference>
<organism evidence="4 5">
    <name type="scientific">Bellilinea caldifistulae</name>
    <dbReference type="NCBI Taxonomy" id="360411"/>
    <lineage>
        <taxon>Bacteria</taxon>
        <taxon>Bacillati</taxon>
        <taxon>Chloroflexota</taxon>
        <taxon>Anaerolineae</taxon>
        <taxon>Anaerolineales</taxon>
        <taxon>Anaerolineaceae</taxon>
        <taxon>Bellilinea</taxon>
    </lineage>
</organism>
<dbReference type="InterPro" id="IPR052916">
    <property type="entry name" value="Type-I_RE_MTase_Subunit"/>
</dbReference>
<dbReference type="PATRIC" id="fig|360411.5.peg.10"/>
<dbReference type="InterPro" id="IPR029464">
    <property type="entry name" value="HSDR_N"/>
</dbReference>
<dbReference type="AlphaFoldDB" id="A0A0P6XKK9"/>
<protein>
    <submittedName>
        <fullName evidence="4">Uncharacterized protein</fullName>
    </submittedName>
</protein>
<dbReference type="Pfam" id="PF13588">
    <property type="entry name" value="HSDR_N_2"/>
    <property type="match status" value="1"/>
</dbReference>
<reference evidence="4 5" key="1">
    <citation type="submission" date="2015-07" db="EMBL/GenBank/DDBJ databases">
        <title>Draft genome of Bellilinea caldifistulae DSM 17877.</title>
        <authorList>
            <person name="Hemp J."/>
            <person name="Ward L.M."/>
            <person name="Pace L.A."/>
            <person name="Fischer W.W."/>
        </authorList>
    </citation>
    <scope>NUCLEOTIDE SEQUENCE [LARGE SCALE GENOMIC DNA]</scope>
    <source>
        <strain evidence="4 5">GOMI-1</strain>
    </source>
</reference>
<dbReference type="InterPro" id="IPR003356">
    <property type="entry name" value="DNA_methylase_A-5"/>
</dbReference>
<dbReference type="InterPro" id="IPR029063">
    <property type="entry name" value="SAM-dependent_MTases_sf"/>
</dbReference>
<evidence type="ECO:0000256" key="1">
    <source>
        <dbReference type="ARBA" id="ARBA00022747"/>
    </source>
</evidence>
<gene>
    <name evidence="4" type="ORF">AC812_04595</name>
</gene>
<dbReference type="Pfam" id="PF02384">
    <property type="entry name" value="N6_Mtase"/>
    <property type="match status" value="1"/>
</dbReference>
<proteinExistence type="predicted"/>
<keyword evidence="1" id="KW-0680">Restriction system</keyword>
<dbReference type="EMBL" id="LGHJ01000011">
    <property type="protein sequence ID" value="KPL76605.1"/>
    <property type="molecule type" value="Genomic_DNA"/>
</dbReference>
<evidence type="ECO:0000259" key="3">
    <source>
        <dbReference type="Pfam" id="PF13588"/>
    </source>
</evidence>
<comment type="caution">
    <text evidence="4">The sequence shown here is derived from an EMBL/GenBank/DDBJ whole genome shotgun (WGS) entry which is preliminary data.</text>
</comment>
<feature type="domain" description="Type I restriction enzyme R protein N-terminal" evidence="3">
    <location>
        <begin position="26"/>
        <end position="127"/>
    </location>
</feature>
<dbReference type="PANTHER" id="PTHR42998:SF1">
    <property type="entry name" value="TYPE I RESTRICTION ENZYME HINDI METHYLASE SUBUNIT"/>
    <property type="match status" value="1"/>
</dbReference>
<dbReference type="PRINTS" id="PR00507">
    <property type="entry name" value="N12N6MTFRASE"/>
</dbReference>
<evidence type="ECO:0000313" key="5">
    <source>
        <dbReference type="Proteomes" id="UP000050514"/>
    </source>
</evidence>
<name>A0A0P6XKK9_9CHLR</name>
<dbReference type="OrthoDB" id="9815272at2"/>
<dbReference type="Gene3D" id="3.40.50.150">
    <property type="entry name" value="Vaccinia Virus protein VP39"/>
    <property type="match status" value="1"/>
</dbReference>
<dbReference type="CDD" id="cd02440">
    <property type="entry name" value="AdoMet_MTases"/>
    <property type="match status" value="1"/>
</dbReference>
<dbReference type="RefSeq" id="WP_061919646.1">
    <property type="nucleotide sequence ID" value="NZ_DF967971.1"/>
</dbReference>
<keyword evidence="5" id="KW-1185">Reference proteome</keyword>
<evidence type="ECO:0000259" key="2">
    <source>
        <dbReference type="Pfam" id="PF02384"/>
    </source>
</evidence>
<dbReference type="STRING" id="360411.AC812_04595"/>